<comment type="catalytic activity">
    <reaction evidence="12 13">
        <text>Endonucleolytic cleavage at a junction such as a reciprocal single-stranded crossover between two homologous DNA duplexes (Holliday junction).</text>
        <dbReference type="EC" id="3.1.21.10"/>
    </reaction>
</comment>
<protein>
    <recommendedName>
        <fullName evidence="13 14">Crossover junction endodeoxyribonuclease RuvC</fullName>
        <ecNumber evidence="13 14">3.1.21.10</ecNumber>
    </recommendedName>
    <alternativeName>
        <fullName evidence="13">Holliday junction nuclease RuvC</fullName>
    </alternativeName>
    <alternativeName>
        <fullName evidence="13">Holliday junction resolvase RuvC</fullName>
    </alternativeName>
</protein>
<feature type="active site" evidence="13">
    <location>
        <position position="145"/>
    </location>
</feature>
<evidence type="ECO:0000256" key="9">
    <source>
        <dbReference type="ARBA" id="ARBA00023125"/>
    </source>
</evidence>
<feature type="binding site" evidence="13">
    <location>
        <position position="145"/>
    </location>
    <ligand>
        <name>Mg(2+)</name>
        <dbReference type="ChEBI" id="CHEBI:18420"/>
        <label>1</label>
    </ligand>
</feature>
<evidence type="ECO:0000256" key="6">
    <source>
        <dbReference type="ARBA" id="ARBA00022763"/>
    </source>
</evidence>
<dbReference type="InterPro" id="IPR036397">
    <property type="entry name" value="RNaseH_sf"/>
</dbReference>
<keyword evidence="5 13" id="KW-0255">Endonuclease</keyword>
<evidence type="ECO:0000256" key="13">
    <source>
        <dbReference type="HAMAP-Rule" id="MF_00034"/>
    </source>
</evidence>
<comment type="similarity">
    <text evidence="1 13">Belongs to the RuvC family.</text>
</comment>
<dbReference type="GO" id="GO:0003677">
    <property type="term" value="F:DNA binding"/>
    <property type="evidence" value="ECO:0007669"/>
    <property type="project" value="UniProtKB-KW"/>
</dbReference>
<dbReference type="InterPro" id="IPR012337">
    <property type="entry name" value="RNaseH-like_sf"/>
</dbReference>
<keyword evidence="3 13" id="KW-0540">Nuclease</keyword>
<name>A0A0G0MJZ2_9BACT</name>
<comment type="function">
    <text evidence="13">The RuvA-RuvB-RuvC complex processes Holliday junction (HJ) DNA during genetic recombination and DNA repair. Endonuclease that resolves HJ intermediates. Cleaves cruciform DNA by making single-stranded nicks across the HJ at symmetrical positions within the homologous arms, yielding a 5'-phosphate and a 3'-hydroxyl group; requires a central core of homology in the junction. The consensus cleavage sequence is 5'-(A/T)TT(C/G)-3'. Cleavage occurs on the 3'-side of the TT dinucleotide at the point of strand exchange. HJ branch migration catalyzed by RuvA-RuvB allows RuvC to scan DNA until it finds its consensus sequence, where it cleaves and resolves the cruciform DNA.</text>
</comment>
<comment type="subcellular location">
    <subcellularLocation>
        <location evidence="13">Cytoplasm</location>
    </subcellularLocation>
</comment>
<reference evidence="15 16" key="1">
    <citation type="journal article" date="2015" name="Nature">
        <title>rRNA introns, odd ribosomes, and small enigmatic genomes across a large radiation of phyla.</title>
        <authorList>
            <person name="Brown C.T."/>
            <person name="Hug L.A."/>
            <person name="Thomas B.C."/>
            <person name="Sharon I."/>
            <person name="Castelle C.J."/>
            <person name="Singh A."/>
            <person name="Wilkins M.J."/>
            <person name="Williams K.H."/>
            <person name="Banfield J.F."/>
        </authorList>
    </citation>
    <scope>NUCLEOTIDE SEQUENCE [LARGE SCALE GENOMIC DNA]</scope>
</reference>
<dbReference type="SUPFAM" id="SSF53098">
    <property type="entry name" value="Ribonuclease H-like"/>
    <property type="match status" value="1"/>
</dbReference>
<dbReference type="Pfam" id="PF02075">
    <property type="entry name" value="RuvC"/>
    <property type="match status" value="1"/>
</dbReference>
<evidence type="ECO:0000256" key="10">
    <source>
        <dbReference type="ARBA" id="ARBA00023172"/>
    </source>
</evidence>
<evidence type="ECO:0000256" key="12">
    <source>
        <dbReference type="ARBA" id="ARBA00029354"/>
    </source>
</evidence>
<feature type="binding site" evidence="13">
    <location>
        <position position="72"/>
    </location>
    <ligand>
        <name>Mg(2+)</name>
        <dbReference type="ChEBI" id="CHEBI:18420"/>
        <label>2</label>
    </ligand>
</feature>
<dbReference type="Proteomes" id="UP000033935">
    <property type="component" value="Unassembled WGS sequence"/>
</dbReference>
<dbReference type="NCBIfam" id="TIGR00228">
    <property type="entry name" value="ruvC"/>
    <property type="match status" value="1"/>
</dbReference>
<accession>A0A0G0MJZ2</accession>
<dbReference type="HAMAP" id="MF_00034">
    <property type="entry name" value="RuvC"/>
    <property type="match status" value="1"/>
</dbReference>
<sequence length="161" mass="17148">MNMEGHLILGLDPGYGRLGFGVIHVEESNIQLVDYGVAITTSGDCFEQRLLSLGNDLQDLFTHHQPHIVAIEKLFFGKSSTTAMNVAHARGVALLMAAQAGVPVLEFTPAQVKKAVTGDGKAGKAAMQQMVKILLNLPMIPKPDDAADALAVAITASTKKW</sequence>
<organism evidence="15 16">
    <name type="scientific">Candidatus Uhrbacteria bacterium GW2011_GWF2_39_13</name>
    <dbReference type="NCBI Taxonomy" id="1618995"/>
    <lineage>
        <taxon>Bacteria</taxon>
        <taxon>Candidatus Uhriibacteriota</taxon>
    </lineage>
</organism>
<feature type="binding site" evidence="13">
    <location>
        <position position="12"/>
    </location>
    <ligand>
        <name>Mg(2+)</name>
        <dbReference type="ChEBI" id="CHEBI:18420"/>
        <label>1</label>
    </ligand>
</feature>
<evidence type="ECO:0000256" key="7">
    <source>
        <dbReference type="ARBA" id="ARBA00022801"/>
    </source>
</evidence>
<evidence type="ECO:0000256" key="3">
    <source>
        <dbReference type="ARBA" id="ARBA00022722"/>
    </source>
</evidence>
<keyword evidence="10 13" id="KW-0233">DNA recombination</keyword>
<keyword evidence="9 13" id="KW-0238">DNA-binding</keyword>
<dbReference type="GO" id="GO:0048476">
    <property type="term" value="C:Holliday junction resolvase complex"/>
    <property type="evidence" value="ECO:0007669"/>
    <property type="project" value="UniProtKB-UniRule"/>
</dbReference>
<keyword evidence="8 13" id="KW-0460">Magnesium</keyword>
<dbReference type="PANTHER" id="PTHR30194">
    <property type="entry name" value="CROSSOVER JUNCTION ENDODEOXYRIBONUCLEASE RUVC"/>
    <property type="match status" value="1"/>
</dbReference>
<evidence type="ECO:0000256" key="8">
    <source>
        <dbReference type="ARBA" id="ARBA00022842"/>
    </source>
</evidence>
<evidence type="ECO:0000313" key="16">
    <source>
        <dbReference type="Proteomes" id="UP000033935"/>
    </source>
</evidence>
<dbReference type="EC" id="3.1.21.10" evidence="13 14"/>
<evidence type="ECO:0000256" key="11">
    <source>
        <dbReference type="ARBA" id="ARBA00023204"/>
    </source>
</evidence>
<dbReference type="FunFam" id="3.30.420.10:FF:000002">
    <property type="entry name" value="Crossover junction endodeoxyribonuclease RuvC"/>
    <property type="match status" value="1"/>
</dbReference>
<dbReference type="GO" id="GO:0000287">
    <property type="term" value="F:magnesium ion binding"/>
    <property type="evidence" value="ECO:0007669"/>
    <property type="project" value="UniProtKB-UniRule"/>
</dbReference>
<dbReference type="PROSITE" id="PS01321">
    <property type="entry name" value="RUVC"/>
    <property type="match status" value="1"/>
</dbReference>
<dbReference type="AlphaFoldDB" id="A0A0G0MJZ2"/>
<gene>
    <name evidence="13" type="primary">ruvC</name>
    <name evidence="15" type="ORF">UT30_C0009G0064</name>
</gene>
<keyword evidence="2 13" id="KW-0963">Cytoplasm</keyword>
<evidence type="ECO:0000256" key="5">
    <source>
        <dbReference type="ARBA" id="ARBA00022759"/>
    </source>
</evidence>
<dbReference type="NCBIfam" id="NF000711">
    <property type="entry name" value="PRK00039.2-1"/>
    <property type="match status" value="1"/>
</dbReference>
<dbReference type="InterPro" id="IPR002176">
    <property type="entry name" value="X-over_junc_endoDNase_RuvC"/>
</dbReference>
<evidence type="ECO:0000313" key="15">
    <source>
        <dbReference type="EMBL" id="KKR04354.1"/>
    </source>
</evidence>
<dbReference type="EMBL" id="LBWG01000009">
    <property type="protein sequence ID" value="KKR04354.1"/>
    <property type="molecule type" value="Genomic_DNA"/>
</dbReference>
<dbReference type="CDD" id="cd16962">
    <property type="entry name" value="RuvC"/>
    <property type="match status" value="1"/>
</dbReference>
<keyword evidence="11 13" id="KW-0234">DNA repair</keyword>
<keyword evidence="4 13" id="KW-0479">Metal-binding</keyword>
<evidence type="ECO:0000256" key="2">
    <source>
        <dbReference type="ARBA" id="ARBA00022490"/>
    </source>
</evidence>
<evidence type="ECO:0000256" key="4">
    <source>
        <dbReference type="ARBA" id="ARBA00022723"/>
    </source>
</evidence>
<dbReference type="GO" id="GO:0006281">
    <property type="term" value="P:DNA repair"/>
    <property type="evidence" value="ECO:0007669"/>
    <property type="project" value="UniProtKB-UniRule"/>
</dbReference>
<keyword evidence="7 13" id="KW-0378">Hydrolase</keyword>
<dbReference type="Gene3D" id="3.30.420.10">
    <property type="entry name" value="Ribonuclease H-like superfamily/Ribonuclease H"/>
    <property type="match status" value="1"/>
</dbReference>
<keyword evidence="6 13" id="KW-0227">DNA damage</keyword>
<feature type="active site" evidence="13">
    <location>
        <position position="72"/>
    </location>
</feature>
<evidence type="ECO:0000256" key="1">
    <source>
        <dbReference type="ARBA" id="ARBA00009518"/>
    </source>
</evidence>
<dbReference type="PANTHER" id="PTHR30194:SF3">
    <property type="entry name" value="CROSSOVER JUNCTION ENDODEOXYRIBONUCLEASE RUVC"/>
    <property type="match status" value="1"/>
</dbReference>
<feature type="active site" evidence="13">
    <location>
        <position position="12"/>
    </location>
</feature>
<comment type="subunit">
    <text evidence="13">Homodimer which binds Holliday junction (HJ) DNA. The HJ becomes 2-fold symmetrical on binding to RuvC with unstacked arms; it has a different conformation from HJ DNA in complex with RuvA. In the full resolvosome a probable DNA-RuvA(4)-RuvB(12)-RuvC(2) complex forms which resolves the HJ.</text>
</comment>
<dbReference type="GO" id="GO:0006310">
    <property type="term" value="P:DNA recombination"/>
    <property type="evidence" value="ECO:0007669"/>
    <property type="project" value="UniProtKB-UniRule"/>
</dbReference>
<evidence type="ECO:0000256" key="14">
    <source>
        <dbReference type="NCBIfam" id="TIGR00228"/>
    </source>
</evidence>
<dbReference type="PRINTS" id="PR00696">
    <property type="entry name" value="RSOLVASERUVC"/>
</dbReference>
<dbReference type="InterPro" id="IPR020563">
    <property type="entry name" value="X-over_junc_endoDNase_Mg_BS"/>
</dbReference>
<dbReference type="GO" id="GO:0005737">
    <property type="term" value="C:cytoplasm"/>
    <property type="evidence" value="ECO:0007669"/>
    <property type="project" value="UniProtKB-SubCell"/>
</dbReference>
<dbReference type="GO" id="GO:0008821">
    <property type="term" value="F:crossover junction DNA endonuclease activity"/>
    <property type="evidence" value="ECO:0007669"/>
    <property type="project" value="UniProtKB-UniRule"/>
</dbReference>
<proteinExistence type="inferred from homology"/>
<comment type="caution">
    <text evidence="15">The sequence shown here is derived from an EMBL/GenBank/DDBJ whole genome shotgun (WGS) entry which is preliminary data.</text>
</comment>
<dbReference type="PATRIC" id="fig|1618995.3.peg.518"/>
<comment type="cofactor">
    <cofactor evidence="13">
        <name>Mg(2+)</name>
        <dbReference type="ChEBI" id="CHEBI:18420"/>
    </cofactor>
    <text evidence="13">Binds 2 Mg(2+) ion per subunit.</text>
</comment>